<dbReference type="Pfam" id="PF03190">
    <property type="entry name" value="Thioredox_DsbH"/>
    <property type="match status" value="1"/>
</dbReference>
<dbReference type="PANTHER" id="PTHR42899">
    <property type="entry name" value="SPERMATOGENESIS-ASSOCIATED PROTEIN 20"/>
    <property type="match status" value="1"/>
</dbReference>
<feature type="domain" description="Spermatogenesis-associated protein 20-like TRX" evidence="1">
    <location>
        <begin position="3"/>
        <end position="163"/>
    </location>
</feature>
<dbReference type="GO" id="GO:0005975">
    <property type="term" value="P:carbohydrate metabolic process"/>
    <property type="evidence" value="ECO:0007669"/>
    <property type="project" value="InterPro"/>
</dbReference>
<dbReference type="RefSeq" id="WP_257745991.1">
    <property type="nucleotide sequence ID" value="NZ_CP102487.1"/>
</dbReference>
<dbReference type="AlphaFoldDB" id="A0AA95BSS2"/>
<dbReference type="Gene3D" id="1.50.10.10">
    <property type="match status" value="1"/>
</dbReference>
<dbReference type="EMBL" id="CP102487">
    <property type="protein sequence ID" value="UUX59727.1"/>
    <property type="molecule type" value="Genomic_DNA"/>
</dbReference>
<dbReference type="InterPro" id="IPR036249">
    <property type="entry name" value="Thioredoxin-like_sf"/>
</dbReference>
<evidence type="ECO:0000313" key="2">
    <source>
        <dbReference type="EMBL" id="UUX59727.1"/>
    </source>
</evidence>
<dbReference type="InterPro" id="IPR024705">
    <property type="entry name" value="Ssp411"/>
</dbReference>
<dbReference type="PANTHER" id="PTHR42899:SF1">
    <property type="entry name" value="SPERMATOGENESIS-ASSOCIATED PROTEIN 20"/>
    <property type="match status" value="1"/>
</dbReference>
<name>A0AA95BSS2_9MICC</name>
<evidence type="ECO:0000313" key="3">
    <source>
        <dbReference type="Proteomes" id="UP001060018"/>
    </source>
</evidence>
<evidence type="ECO:0000259" key="1">
    <source>
        <dbReference type="Pfam" id="PF03190"/>
    </source>
</evidence>
<dbReference type="InterPro" id="IPR004879">
    <property type="entry name" value="Ssp411-like_TRX"/>
</dbReference>
<dbReference type="PIRSF" id="PIRSF006402">
    <property type="entry name" value="UCP006402_thioredoxin"/>
    <property type="match status" value="1"/>
</dbReference>
<dbReference type="CDD" id="cd02955">
    <property type="entry name" value="SSP411"/>
    <property type="match status" value="1"/>
</dbReference>
<gene>
    <name evidence="2" type="ORF">NUH22_03610</name>
</gene>
<accession>A0AA95BSS2</accession>
<dbReference type="InterPro" id="IPR012341">
    <property type="entry name" value="6hp_glycosidase-like_sf"/>
</dbReference>
<dbReference type="SUPFAM" id="SSF52833">
    <property type="entry name" value="Thioredoxin-like"/>
    <property type="match status" value="1"/>
</dbReference>
<reference evidence="2" key="1">
    <citation type="journal article" date="2022" name="Pest Manag. Sci.">
        <title>Glutamicibacter halophytocola-mediated host fitness of potato tuber moth on Solanaceae crops.</title>
        <authorList>
            <person name="Wang W."/>
            <person name="Xiao G."/>
            <person name="Du G."/>
            <person name="Chang L."/>
            <person name="Yang Y."/>
            <person name="Ye J."/>
            <person name="Chen B."/>
        </authorList>
    </citation>
    <scope>NUCLEOTIDE SEQUENCE</scope>
    <source>
        <strain evidence="2">S2</strain>
    </source>
</reference>
<dbReference type="InterPro" id="IPR008928">
    <property type="entry name" value="6-hairpin_glycosidase_sf"/>
</dbReference>
<sequence length="709" mass="76553">MAQRLAGAASQYLRQHAHQLVDWFPYGDEAFEQARLRDVPVMLSIGYAACHWCHVMSHESFDDPQIAALLNENFVAIKVDREEHPLVDDTYMMATQALTGAGGWPMTIFALPDGRTVHAGTYYPKEPRGRTPGFSQVLQAVHEAWETKREGLEEQAAMLADHLAELGSRQSALLALDSREPAQSALATATERWILTTRAEGGFTPAPKFPPTWALKTLWHSIITRPGSSQEAFNAAATSLEAMFLGGLQDHVDGGFARYCVDENWSVPHFEKMLYDNAGLLSLAARSAVLASEVAASTSGEAAEQAQNLAQLARSSALGIIGFLDEELLIESGPHPAFAASLDADSARDGAQIEGAYYSYNREQITQATEQLRSRLAQGLVRFAPIAEDPQYFCFSLARMPEPGEQGAIDELVSALRQLRSSRIRPVRDEKVVAGWNALAIEALCDAFVLLGEPRALELAERVAASLWATHWDEETRRLARVSFAGRPAPNNEGTLQDYAALALAFLALKQATGEAKWGQRASQLLLRAEDFVDPATGVPRDAIQVDARIAAQRSDVAAVSVLDDALPAAGALYAKALALRAMQGMAEGNYSENHAAGLETARALSAHAVALASEAATQVATALEVQSIISAPVHYLALGSWDTAEAGRVRKLAWALGLNVHYAPELAGEAAGLRIQPCREELCQMPVEGFGKLMDLLQINDRAGGSGN</sequence>
<dbReference type="Gene3D" id="3.40.30.10">
    <property type="entry name" value="Glutaredoxin"/>
    <property type="match status" value="1"/>
</dbReference>
<organism evidence="2 3">
    <name type="scientific">Glutamicibacter halophytocola</name>
    <dbReference type="NCBI Taxonomy" id="1933880"/>
    <lineage>
        <taxon>Bacteria</taxon>
        <taxon>Bacillati</taxon>
        <taxon>Actinomycetota</taxon>
        <taxon>Actinomycetes</taxon>
        <taxon>Micrococcales</taxon>
        <taxon>Micrococcaceae</taxon>
        <taxon>Glutamicibacter</taxon>
    </lineage>
</organism>
<protein>
    <submittedName>
        <fullName evidence="2">DUF255 domain-containing protein</fullName>
    </submittedName>
</protein>
<proteinExistence type="predicted"/>
<dbReference type="Proteomes" id="UP001060018">
    <property type="component" value="Chromosome"/>
</dbReference>
<dbReference type="SUPFAM" id="SSF48208">
    <property type="entry name" value="Six-hairpin glycosidases"/>
    <property type="match status" value="1"/>
</dbReference>